<dbReference type="PANTHER" id="PTHR46523:SF1">
    <property type="entry name" value="DCTP PYROPHOSPHATASE 1"/>
    <property type="match status" value="1"/>
</dbReference>
<accession>A0A6I1EHJ2</accession>
<dbReference type="OrthoDB" id="9791898at2"/>
<dbReference type="InterPro" id="IPR025984">
    <property type="entry name" value="DCTPP"/>
</dbReference>
<dbReference type="SUPFAM" id="SSF101386">
    <property type="entry name" value="all-alpha NTP pyrophosphatases"/>
    <property type="match status" value="1"/>
</dbReference>
<dbReference type="EMBL" id="WEHX01000125">
    <property type="protein sequence ID" value="KAB7653395.1"/>
    <property type="molecule type" value="Genomic_DNA"/>
</dbReference>
<dbReference type="GO" id="GO:0009143">
    <property type="term" value="P:nucleoside triphosphate catabolic process"/>
    <property type="evidence" value="ECO:0007669"/>
    <property type="project" value="InterPro"/>
</dbReference>
<evidence type="ECO:0000313" key="1">
    <source>
        <dbReference type="EMBL" id="KAB7653395.1"/>
    </source>
</evidence>
<sequence length="262" mass="28681">MQSSLPNGISPATAEALLSFRDSRGWARHHSPKNLAESVVIEAAELLECFQWKAPEAELTPREKAAAASEIADVASYLILIADRLGVNLDAAISAKLAVLESRYPRETLGTDGSIEAYKALREKARSREALTETPQMKALLGFRSFLARNRAGEWAAASDNRIYFVRYARETIDFWRNAEAMEKNLAALYSPEEIAEALPRDFPERPDRAQLEALGLPGLILFLGRLARLEHIRDGVILAAADSGLLAAALEILSRKAGSPA</sequence>
<dbReference type="AlphaFoldDB" id="A0A6I1EHJ2"/>
<dbReference type="InterPro" id="IPR052555">
    <property type="entry name" value="dCTP_Pyrophosphatase"/>
</dbReference>
<dbReference type="CDD" id="cd11537">
    <property type="entry name" value="NTP-PPase_RS21-C6_like"/>
    <property type="match status" value="1"/>
</dbReference>
<comment type="caution">
    <text evidence="1">The sequence shown here is derived from an EMBL/GenBank/DDBJ whole genome shotgun (WGS) entry which is preliminary data.</text>
</comment>
<dbReference type="Proteomes" id="UP000430564">
    <property type="component" value="Unassembled WGS sequence"/>
</dbReference>
<name>A0A6I1EHJ2_9BURK</name>
<dbReference type="Gene3D" id="1.10.287.1080">
    <property type="entry name" value="MazG-like"/>
    <property type="match status" value="1"/>
</dbReference>
<organism evidence="1 2">
    <name type="scientific">Sutterella seckii</name>
    <dbReference type="NCBI Taxonomy" id="1944635"/>
    <lineage>
        <taxon>Bacteria</taxon>
        <taxon>Pseudomonadati</taxon>
        <taxon>Pseudomonadota</taxon>
        <taxon>Betaproteobacteria</taxon>
        <taxon>Burkholderiales</taxon>
        <taxon>Sutterellaceae</taxon>
        <taxon>Sutterella</taxon>
    </lineage>
</organism>
<dbReference type="RefSeq" id="WP_152159128.1">
    <property type="nucleotide sequence ID" value="NZ_WEHX01000125.1"/>
</dbReference>
<proteinExistence type="predicted"/>
<keyword evidence="1" id="KW-0378">Hydrolase</keyword>
<gene>
    <name evidence="1" type="ORF">GBM95_10930</name>
</gene>
<dbReference type="Pfam" id="PF12643">
    <property type="entry name" value="MazG-like"/>
    <property type="match status" value="1"/>
</dbReference>
<protein>
    <submittedName>
        <fullName evidence="1">Nucleotide pyrophosphohydrolase</fullName>
    </submittedName>
</protein>
<dbReference type="GO" id="GO:0047429">
    <property type="term" value="F:nucleoside triphosphate diphosphatase activity"/>
    <property type="evidence" value="ECO:0007669"/>
    <property type="project" value="InterPro"/>
</dbReference>
<reference evidence="1 2" key="1">
    <citation type="submission" date="2019-10" db="EMBL/GenBank/DDBJ databases">
        <title>Genome diversity of Sutterella seckii.</title>
        <authorList>
            <person name="Chaplin A.V."/>
            <person name="Sokolova S.R."/>
            <person name="Mosin K.A."/>
            <person name="Ivanova E.L."/>
            <person name="Kochetkova T.O."/>
            <person name="Goltsov A.Y."/>
            <person name="Trofimov D.Y."/>
            <person name="Efimov B.A."/>
        </authorList>
    </citation>
    <scope>NUCLEOTIDE SEQUENCE [LARGE SCALE GENOMIC DNA]</scope>
    <source>
        <strain evidence="1 2">ASD393</strain>
    </source>
</reference>
<evidence type="ECO:0000313" key="2">
    <source>
        <dbReference type="Proteomes" id="UP000430564"/>
    </source>
</evidence>
<dbReference type="PANTHER" id="PTHR46523">
    <property type="entry name" value="DCTP PYROPHOSPHATASE 1"/>
    <property type="match status" value="1"/>
</dbReference>